<dbReference type="EMBL" id="CM046391">
    <property type="protein sequence ID" value="KAI8557855.1"/>
    <property type="molecule type" value="Genomic_DNA"/>
</dbReference>
<gene>
    <name evidence="1" type="ORF">RHMOL_Rhmol04G0043300</name>
</gene>
<evidence type="ECO:0000313" key="1">
    <source>
        <dbReference type="EMBL" id="KAI8557855.1"/>
    </source>
</evidence>
<name>A0ACC0NX05_RHOML</name>
<dbReference type="Proteomes" id="UP001062846">
    <property type="component" value="Chromosome 4"/>
</dbReference>
<protein>
    <submittedName>
        <fullName evidence="1">Uncharacterized protein</fullName>
    </submittedName>
</protein>
<keyword evidence="2" id="KW-1185">Reference proteome</keyword>
<sequence>MVDFRSQEIRRSDRYQSDDDYRSSPEHESMGNSGNQRLTQDLECEIMEISTSEPQSQSLVDLIPKDGGGRWSTQSFDEYLHKRGDQSEEVSQQTQSRDQCDLQSLGAEKDRFKTQSNLMAPLIKQLRLVMSLKGHIRQ</sequence>
<comment type="caution">
    <text evidence="1">The sequence shown here is derived from an EMBL/GenBank/DDBJ whole genome shotgun (WGS) entry which is preliminary data.</text>
</comment>
<proteinExistence type="predicted"/>
<organism evidence="1 2">
    <name type="scientific">Rhododendron molle</name>
    <name type="common">Chinese azalea</name>
    <name type="synonym">Azalea mollis</name>
    <dbReference type="NCBI Taxonomy" id="49168"/>
    <lineage>
        <taxon>Eukaryota</taxon>
        <taxon>Viridiplantae</taxon>
        <taxon>Streptophyta</taxon>
        <taxon>Embryophyta</taxon>
        <taxon>Tracheophyta</taxon>
        <taxon>Spermatophyta</taxon>
        <taxon>Magnoliopsida</taxon>
        <taxon>eudicotyledons</taxon>
        <taxon>Gunneridae</taxon>
        <taxon>Pentapetalae</taxon>
        <taxon>asterids</taxon>
        <taxon>Ericales</taxon>
        <taxon>Ericaceae</taxon>
        <taxon>Ericoideae</taxon>
        <taxon>Rhodoreae</taxon>
        <taxon>Rhododendron</taxon>
    </lineage>
</organism>
<accession>A0ACC0NX05</accession>
<evidence type="ECO:0000313" key="2">
    <source>
        <dbReference type="Proteomes" id="UP001062846"/>
    </source>
</evidence>
<reference evidence="1" key="1">
    <citation type="submission" date="2022-02" db="EMBL/GenBank/DDBJ databases">
        <title>Plant Genome Project.</title>
        <authorList>
            <person name="Zhang R.-G."/>
        </authorList>
    </citation>
    <scope>NUCLEOTIDE SEQUENCE</scope>
    <source>
        <strain evidence="1">AT1</strain>
    </source>
</reference>